<accession>A0A1J1JIW3</accession>
<dbReference type="SUPFAM" id="SSF88723">
    <property type="entry name" value="PIN domain-like"/>
    <property type="match status" value="1"/>
</dbReference>
<dbReference type="AlphaFoldDB" id="A0A1J1JIW3"/>
<name>A0A1J1JIW3_PLAAG</name>
<proteinExistence type="predicted"/>
<dbReference type="EMBL" id="LO018304">
    <property type="protein sequence ID" value="CUM61464.1"/>
    <property type="molecule type" value="Genomic_DNA"/>
</dbReference>
<dbReference type="RefSeq" id="WP_235766207.1">
    <property type="nucleotide sequence ID" value="NZ_JBIIEP010000063.1"/>
</dbReference>
<protein>
    <recommendedName>
        <fullName evidence="2">PIN domain-containing protein</fullName>
    </recommendedName>
</protein>
<organism evidence="1">
    <name type="scientific">Planktothrix agardhii</name>
    <name type="common">Oscillatoria agardhii</name>
    <dbReference type="NCBI Taxonomy" id="1160"/>
    <lineage>
        <taxon>Bacteria</taxon>
        <taxon>Bacillati</taxon>
        <taxon>Cyanobacteriota</taxon>
        <taxon>Cyanophyceae</taxon>
        <taxon>Oscillatoriophycideae</taxon>
        <taxon>Oscillatoriales</taxon>
        <taxon>Microcoleaceae</taxon>
        <taxon>Planktothrix</taxon>
    </lineage>
</organism>
<evidence type="ECO:0008006" key="2">
    <source>
        <dbReference type="Google" id="ProtNLM"/>
    </source>
</evidence>
<gene>
    <name evidence="1" type="ORF">PLAM_3498</name>
</gene>
<reference evidence="1" key="1">
    <citation type="submission" date="2015-09" db="EMBL/GenBank/DDBJ databases">
        <authorList>
            <person name="Jackson K.R."/>
            <person name="Lunt B.L."/>
            <person name="Fisher J.N.B."/>
            <person name="Gardner A.V."/>
            <person name="Bailey M.E."/>
            <person name="Deus L.M."/>
            <person name="Earl A.S."/>
            <person name="Gibby P.D."/>
            <person name="Hartmann K.A."/>
            <person name="Liu J.E."/>
            <person name="Manci A.M."/>
            <person name="Nielsen D.A."/>
            <person name="Solomon M.B."/>
            <person name="Breakwell D.P."/>
            <person name="Burnett S.H."/>
            <person name="Grose J.H."/>
        </authorList>
    </citation>
    <scope>NUCLEOTIDE SEQUENCE</scope>
    <source>
        <strain evidence="1">7805</strain>
    </source>
</reference>
<sequence>MPYNDLGFYLFQFNWQFNWLKYLRNVGLNLPIILESTRLSGFHADPADQIIVATAKINALSLITQDEKILTYFKNKTP</sequence>
<evidence type="ECO:0000313" key="1">
    <source>
        <dbReference type="EMBL" id="CUM61464.1"/>
    </source>
</evidence>
<dbReference type="InterPro" id="IPR029060">
    <property type="entry name" value="PIN-like_dom_sf"/>
</dbReference>